<name>A0A8B8V0V4_SACPA</name>
<protein>
    <submittedName>
        <fullName evidence="1">Mrx4p</fullName>
    </submittedName>
</protein>
<reference evidence="1" key="2">
    <citation type="submission" date="2020-01" db="EMBL/GenBank/DDBJ databases">
        <title>Population-level Yeast Reference Genomes.</title>
        <authorList>
            <person name="Yue J.-X."/>
        </authorList>
    </citation>
    <scope>NUCLEOTIDE SEQUENCE</scope>
    <source>
        <strain evidence="1">CBS432</strain>
    </source>
</reference>
<dbReference type="OrthoDB" id="4035871at2759"/>
<proteinExistence type="predicted"/>
<dbReference type="KEGG" id="spao:SPAR_P01060"/>
<dbReference type="VEuPathDB" id="FungiDB:SPAR_P01060"/>
<evidence type="ECO:0000313" key="1">
    <source>
        <dbReference type="RefSeq" id="XP_033769603.1"/>
    </source>
</evidence>
<gene>
    <name evidence="1" type="primary">MRX4</name>
    <name evidence="1" type="ORF">SPAR_P01060</name>
</gene>
<dbReference type="GeneID" id="54634048"/>
<reference evidence="1" key="4">
    <citation type="submission" date="2025-08" db="UniProtKB">
        <authorList>
            <consortium name="RefSeq"/>
        </authorList>
    </citation>
    <scope>IDENTIFICATION</scope>
    <source>
        <strain evidence="1">CBS432</strain>
    </source>
</reference>
<accession>A0A8B8V0V4</accession>
<dbReference type="AlphaFoldDB" id="A0A8B8V0V4"/>
<dbReference type="RefSeq" id="XP_033769603.1">
    <property type="nucleotide sequence ID" value="XM_033913712.1"/>
</dbReference>
<sequence length="430" mass="49010">MTVLHTSLPLVRMNYSAFNMGMHCVRTVSLARSGGAKFVGRDALNVFDSKIPDPVRIKAFKNAIYQFAMGKGKVNFSPMEINLITSLVRGCKGEDKKNVLKPLQTKVLFLNKLLLTQQLTDKDILEGMNLAAGPVNVTIPRDITPQEEKDKVELKRQKAENMDLHPSRKVHIEELLHSLDLDTSNHEDVYKKISLYIQKNEESKTSVGASKQNHVDIDIKSLKRYLQNIEKKAHQKNAINKQKRSQARTYEWNTESFSETIPLSAGNILFKRKPNHSWKRFQNGISIFLNTKRGKKKAENSNRVLQGNNILLHSLENNKDVTLSNNIDHSVFNINFTDLFGVINASGYPPDRILNEINDIELKGWKCVGNLYDNNKIVVFQSSYPFLEDGEASEKSFTNLKTFLISLTALLASFFAFYRYRLSQREESKG</sequence>
<reference evidence="1" key="3">
    <citation type="submission" date="2025-07" db="EMBL/GenBank/DDBJ databases">
        <authorList>
            <consortium name="NCBI Genome Project"/>
        </authorList>
    </citation>
    <scope>NUCLEOTIDE SEQUENCE</scope>
    <source>
        <strain evidence="1">CBS432</strain>
    </source>
</reference>
<reference evidence="1" key="1">
    <citation type="journal article" date="2017" name="Nat. Genet.">
        <title>Contrasting evolutionary genome dynamics between domesticated and wild yeasts.</title>
        <authorList>
            <person name="Yue J.X."/>
            <person name="Li J."/>
            <person name="Aigrain L."/>
            <person name="Hallin J."/>
            <person name="Persson K."/>
            <person name="Oliver K."/>
            <person name="Bergstrom A."/>
            <person name="Coupland P."/>
            <person name="Warringer J."/>
            <person name="Lagomarsino M.C."/>
            <person name="Fischer G."/>
            <person name="Durbin R."/>
            <person name="Liti G."/>
        </authorList>
    </citation>
    <scope>NUCLEOTIDE SEQUENCE</scope>
    <source>
        <strain evidence="1">CBS432</strain>
    </source>
</reference>
<organism evidence="1">
    <name type="scientific">Saccharomyces paradoxus</name>
    <name type="common">Yeast</name>
    <name type="synonym">Saccharomyces douglasii</name>
    <dbReference type="NCBI Taxonomy" id="27291"/>
    <lineage>
        <taxon>Eukaryota</taxon>
        <taxon>Fungi</taxon>
        <taxon>Dikarya</taxon>
        <taxon>Ascomycota</taxon>
        <taxon>Saccharomycotina</taxon>
        <taxon>Saccharomycetes</taxon>
        <taxon>Saccharomycetales</taxon>
        <taxon>Saccharomycetaceae</taxon>
        <taxon>Saccharomyces</taxon>
    </lineage>
</organism>